<reference evidence="2 3" key="1">
    <citation type="journal article" date="2015" name="Mol. Plant Microbe Interact.">
        <title>Genome, transcriptome, and functional analyses of Penicillium expansum provide new insights into secondary metabolism and pathogenicity.</title>
        <authorList>
            <person name="Ballester A.R."/>
            <person name="Marcet-Houben M."/>
            <person name="Levin E."/>
            <person name="Sela N."/>
            <person name="Selma-Lazaro C."/>
            <person name="Carmona L."/>
            <person name="Wisniewski M."/>
            <person name="Droby S."/>
            <person name="Gonzalez-Candelas L."/>
            <person name="Gabaldon T."/>
        </authorList>
    </citation>
    <scope>NUCLEOTIDE SEQUENCE [LARGE SCALE GENOMIC DNA]</scope>
    <source>
        <strain evidence="2 3">MD-8</strain>
    </source>
</reference>
<dbReference type="VEuPathDB" id="FungiDB:PEXP_078280"/>
<dbReference type="PANTHER" id="PTHR43123:SF1">
    <property type="entry name" value="POLYSACCHARIDE DEACETYLASE-RELATED"/>
    <property type="match status" value="1"/>
</dbReference>
<dbReference type="RefSeq" id="XP_016593226.1">
    <property type="nucleotide sequence ID" value="XM_016747739.1"/>
</dbReference>
<dbReference type="Proteomes" id="UP000030143">
    <property type="component" value="Unassembled WGS sequence"/>
</dbReference>
<protein>
    <submittedName>
        <fullName evidence="2">Glycoside hydrolase/deacetylase, beta/alpha-barrel</fullName>
    </submittedName>
</protein>
<gene>
    <name evidence="2" type="ORF">PEX2_104700</name>
</gene>
<dbReference type="Pfam" id="PF01522">
    <property type="entry name" value="Polysacc_deac_1"/>
    <property type="match status" value="1"/>
</dbReference>
<comment type="caution">
    <text evidence="2">The sequence shown here is derived from an EMBL/GenBank/DDBJ whole genome shotgun (WGS) entry which is preliminary data.</text>
</comment>
<dbReference type="EMBL" id="JQFZ01000372">
    <property type="protein sequence ID" value="KGO49837.1"/>
    <property type="molecule type" value="Genomic_DNA"/>
</dbReference>
<dbReference type="GO" id="GO:0005975">
    <property type="term" value="P:carbohydrate metabolic process"/>
    <property type="evidence" value="ECO:0007669"/>
    <property type="project" value="InterPro"/>
</dbReference>
<proteinExistence type="predicted"/>
<feature type="domain" description="NodB homology" evidence="1">
    <location>
        <begin position="86"/>
        <end position="312"/>
    </location>
</feature>
<evidence type="ECO:0000313" key="3">
    <source>
        <dbReference type="Proteomes" id="UP000030143"/>
    </source>
</evidence>
<sequence length="339" mass="39014">MAATRLFTIEQCIAENIPLSAGYRDFEGYKGKFPDPQWPGNAKLCVNIVLNYEEGGEYSVVNGDMRSETDLQEIMGRPVRTGQRDIQMETQYEYGTRVGVWRVAHFLEQQKIKATVYAVGQSILKSPDAARYLVQSGHEISSHGYRWIDHHALPLALEKEQIEKNIEAIREISGQPPRGWYVGRPSMSSKGLVCHVFDQQGLELLYQSDSYSDELPYWTAHPLDPHKGLLMIPYTYDVNDNKFTTSPGFTSPRDWLEYCKAAFDVLYEEGCNGEPKMMTIGLHSRLIGRPARFQALRELVKYIQSHEGVWFATREEIARHWIKTHPFDENKLNRIPHFL</sequence>
<dbReference type="GeneID" id="27683160"/>
<name>A0A0A2J381_PENEN</name>
<organism evidence="2 3">
    <name type="scientific">Penicillium expansum</name>
    <name type="common">Blue mold rot fungus</name>
    <dbReference type="NCBI Taxonomy" id="27334"/>
    <lineage>
        <taxon>Eukaryota</taxon>
        <taxon>Fungi</taxon>
        <taxon>Dikarya</taxon>
        <taxon>Ascomycota</taxon>
        <taxon>Pezizomycotina</taxon>
        <taxon>Eurotiomycetes</taxon>
        <taxon>Eurotiomycetidae</taxon>
        <taxon>Eurotiales</taxon>
        <taxon>Aspergillaceae</taxon>
        <taxon>Penicillium</taxon>
    </lineage>
</organism>
<dbReference type="AlphaFoldDB" id="A0A0A2J381"/>
<dbReference type="SUPFAM" id="SSF88713">
    <property type="entry name" value="Glycoside hydrolase/deacetylase"/>
    <property type="match status" value="1"/>
</dbReference>
<dbReference type="Gene3D" id="3.20.20.370">
    <property type="entry name" value="Glycoside hydrolase/deacetylase"/>
    <property type="match status" value="1"/>
</dbReference>
<accession>A0A0A2J381</accession>
<dbReference type="PROSITE" id="PS51677">
    <property type="entry name" value="NODB"/>
    <property type="match status" value="1"/>
</dbReference>
<dbReference type="HOGENOM" id="CLU_029940_0_0_1"/>
<evidence type="ECO:0000313" key="2">
    <source>
        <dbReference type="EMBL" id="KGO49837.1"/>
    </source>
</evidence>
<dbReference type="PANTHER" id="PTHR43123">
    <property type="entry name" value="POLYSACCHARIDE DEACETYLASE-RELATED"/>
    <property type="match status" value="1"/>
</dbReference>
<evidence type="ECO:0000259" key="1">
    <source>
        <dbReference type="PROSITE" id="PS51677"/>
    </source>
</evidence>
<keyword evidence="2" id="KW-0378">Hydrolase</keyword>
<dbReference type="STRING" id="27334.A0A0A2J381"/>
<dbReference type="InterPro" id="IPR002509">
    <property type="entry name" value="NODB_dom"/>
</dbReference>
<dbReference type="GO" id="GO:0016810">
    <property type="term" value="F:hydrolase activity, acting on carbon-nitrogen (but not peptide) bonds"/>
    <property type="evidence" value="ECO:0007669"/>
    <property type="project" value="InterPro"/>
</dbReference>
<keyword evidence="3" id="KW-1185">Reference proteome</keyword>
<dbReference type="InterPro" id="IPR011330">
    <property type="entry name" value="Glyco_hydro/deAcase_b/a-brl"/>
</dbReference>